<gene>
    <name evidence="1" type="ORF">CKJ66_06220</name>
</gene>
<protein>
    <submittedName>
        <fullName evidence="1">Uncharacterized protein</fullName>
    </submittedName>
</protein>
<organism evidence="1 2">
    <name type="scientific">Mycobacterium avium</name>
    <dbReference type="NCBI Taxonomy" id="1764"/>
    <lineage>
        <taxon>Bacteria</taxon>
        <taxon>Bacillati</taxon>
        <taxon>Actinomycetota</taxon>
        <taxon>Actinomycetes</taxon>
        <taxon>Mycobacteriales</taxon>
        <taxon>Mycobacteriaceae</taxon>
        <taxon>Mycobacterium</taxon>
        <taxon>Mycobacterium avium complex (MAC)</taxon>
    </lineage>
</organism>
<comment type="caution">
    <text evidence="1">The sequence shown here is derived from an EMBL/GenBank/DDBJ whole genome shotgun (WGS) entry which is preliminary data.</text>
</comment>
<dbReference type="Proteomes" id="UP000217768">
    <property type="component" value="Unassembled WGS sequence"/>
</dbReference>
<proteinExistence type="predicted"/>
<dbReference type="EMBL" id="NSFD01000007">
    <property type="protein sequence ID" value="PBA27766.1"/>
    <property type="molecule type" value="Genomic_DNA"/>
</dbReference>
<name>A0A2A2ZMN8_MYCAV</name>
<evidence type="ECO:0000313" key="1">
    <source>
        <dbReference type="EMBL" id="PBA27766.1"/>
    </source>
</evidence>
<evidence type="ECO:0000313" key="2">
    <source>
        <dbReference type="Proteomes" id="UP000217768"/>
    </source>
</evidence>
<sequence>MASRPLVDYVRLFSQFEVRAFGRKGVLSAHNGSMEEDLVPTEVVTRVLDRHLRLPAGWDAVERREFIDDAAREVAYRVAELADDWADRAVTEWGRWHRQLPNAETQADLVRRARRSALIDVLCDVLPTVSIAEFDIDELASVERT</sequence>
<reference evidence="1 2" key="1">
    <citation type="submission" date="2017-08" db="EMBL/GenBank/DDBJ databases">
        <title>Phylogenetic analysis of Mycobacterium avium complex whole genomes.</title>
        <authorList>
            <person name="Caverly L.J."/>
            <person name="Spilker T."/>
            <person name="Lipuma J."/>
        </authorList>
    </citation>
    <scope>NUCLEOTIDE SEQUENCE [LARGE SCALE GENOMIC DNA]</scope>
    <source>
        <strain evidence="1 2">FLAC0165</strain>
    </source>
</reference>
<accession>A0A2A2ZMN8</accession>
<dbReference type="AlphaFoldDB" id="A0A2A2ZMN8"/>